<dbReference type="InterPro" id="IPR025645">
    <property type="entry name" value="DUF4349"/>
</dbReference>
<evidence type="ECO:0000256" key="3">
    <source>
        <dbReference type="SAM" id="Phobius"/>
    </source>
</evidence>
<keyword evidence="3" id="KW-1133">Transmembrane helix</keyword>
<keyword evidence="7" id="KW-1185">Reference proteome</keyword>
<feature type="domain" description="DUF4349" evidence="5">
    <location>
        <begin position="65"/>
        <end position="276"/>
    </location>
</feature>
<feature type="region of interest" description="Disordered" evidence="2">
    <location>
        <begin position="25"/>
        <end position="51"/>
    </location>
</feature>
<evidence type="ECO:0000313" key="6">
    <source>
        <dbReference type="EMBL" id="SMF64009.1"/>
    </source>
</evidence>
<dbReference type="OrthoDB" id="7448632at2"/>
<dbReference type="PROSITE" id="PS51257">
    <property type="entry name" value="PROKAR_LIPOPROTEIN"/>
    <property type="match status" value="1"/>
</dbReference>
<organism evidence="6 7">
    <name type="scientific">Allosphingosinicella indica</name>
    <dbReference type="NCBI Taxonomy" id="941907"/>
    <lineage>
        <taxon>Bacteria</taxon>
        <taxon>Pseudomonadati</taxon>
        <taxon>Pseudomonadota</taxon>
        <taxon>Alphaproteobacteria</taxon>
        <taxon>Sphingomonadales</taxon>
        <taxon>Sphingomonadaceae</taxon>
        <taxon>Allosphingosinicella</taxon>
    </lineage>
</organism>
<keyword evidence="3" id="KW-0812">Transmembrane</keyword>
<evidence type="ECO:0000256" key="2">
    <source>
        <dbReference type="SAM" id="MobiDB-lite"/>
    </source>
</evidence>
<evidence type="ECO:0000256" key="4">
    <source>
        <dbReference type="SAM" id="SignalP"/>
    </source>
</evidence>
<name>A0A1X7G4Y3_9SPHN</name>
<dbReference type="AlphaFoldDB" id="A0A1X7G4Y3"/>
<protein>
    <recommendedName>
        <fullName evidence="5">DUF4349 domain-containing protein</fullName>
    </recommendedName>
</protein>
<feature type="coiled-coil region" evidence="1">
    <location>
        <begin position="186"/>
        <end position="213"/>
    </location>
</feature>
<evidence type="ECO:0000256" key="1">
    <source>
        <dbReference type="SAM" id="Coils"/>
    </source>
</evidence>
<keyword evidence="4" id="KW-0732">Signal</keyword>
<proteinExistence type="predicted"/>
<keyword evidence="1" id="KW-0175">Coiled coil</keyword>
<dbReference type="RefSeq" id="WP_085217916.1">
    <property type="nucleotide sequence ID" value="NZ_LT840185.1"/>
</dbReference>
<dbReference type="Pfam" id="PF14257">
    <property type="entry name" value="DUF4349"/>
    <property type="match status" value="1"/>
</dbReference>
<dbReference type="STRING" id="941907.SAMN06295910_1150"/>
<feature type="transmembrane region" description="Helical" evidence="3">
    <location>
        <begin position="252"/>
        <end position="276"/>
    </location>
</feature>
<gene>
    <name evidence="6" type="ORF">SAMN06295910_1150</name>
</gene>
<dbReference type="EMBL" id="LT840185">
    <property type="protein sequence ID" value="SMF64009.1"/>
    <property type="molecule type" value="Genomic_DNA"/>
</dbReference>
<keyword evidence="3" id="KW-0472">Membrane</keyword>
<sequence>MKHVLVLAVLFAAAACSHADEAGVVEQSDALPEQQAPPSEAQQEPPGAPAADAVAVQMPRIAYAYRFAFRLAPDRVAALQDRHLAMCDALGPMRCRVADLQRAAGEGEHTQGSLKLLVAADAARLFGDRLAAAADGAGGETVARAITAEDLSKQMVDTEARIRIKQALVDRLTALLATRSGNIQQAVEAERAVNAAQEELEQARAWLAEMRGRVALSTMDIAYQSGAPLAGGFATPVREAWGEVASLSGKSLAMILIVVAALAPWAAALALILVAVRLYRRRRPRAVSEADAE</sequence>
<evidence type="ECO:0000259" key="5">
    <source>
        <dbReference type="Pfam" id="PF14257"/>
    </source>
</evidence>
<accession>A0A1X7G4Y3</accession>
<evidence type="ECO:0000313" key="7">
    <source>
        <dbReference type="Proteomes" id="UP000192934"/>
    </source>
</evidence>
<reference evidence="7" key="1">
    <citation type="submission" date="2017-04" db="EMBL/GenBank/DDBJ databases">
        <authorList>
            <person name="Varghese N."/>
            <person name="Submissions S."/>
        </authorList>
    </citation>
    <scope>NUCLEOTIDE SEQUENCE [LARGE SCALE GENOMIC DNA]</scope>
    <source>
        <strain evidence="7">Dd16</strain>
    </source>
</reference>
<dbReference type="Proteomes" id="UP000192934">
    <property type="component" value="Chromosome I"/>
</dbReference>
<feature type="compositionally biased region" description="Low complexity" evidence="2">
    <location>
        <begin position="30"/>
        <end position="51"/>
    </location>
</feature>
<feature type="signal peptide" evidence="4">
    <location>
        <begin position="1"/>
        <end position="19"/>
    </location>
</feature>
<feature type="chain" id="PRO_5010858008" description="DUF4349 domain-containing protein" evidence="4">
    <location>
        <begin position="20"/>
        <end position="293"/>
    </location>
</feature>